<dbReference type="InterPro" id="IPR004602">
    <property type="entry name" value="UvrA"/>
</dbReference>
<reference evidence="21 22" key="1">
    <citation type="submission" date="2018-09" db="EMBL/GenBank/DDBJ databases">
        <authorList>
            <person name="Grouzdev D.S."/>
            <person name="Krutkina M.S."/>
        </authorList>
    </citation>
    <scope>NUCLEOTIDE SEQUENCE [LARGE SCALE GENOMIC DNA]</scope>
    <source>
        <strain evidence="21 22">RmlP001</strain>
    </source>
</reference>
<dbReference type="RefSeq" id="WP_129219183.1">
    <property type="nucleotide sequence ID" value="NZ_QYBC01000008.1"/>
</dbReference>
<keyword evidence="4 18" id="KW-0677">Repeat</keyword>
<keyword evidence="12 18" id="KW-0238">DNA-binding</keyword>
<evidence type="ECO:0000256" key="2">
    <source>
        <dbReference type="ARBA" id="ARBA00022490"/>
    </source>
</evidence>
<comment type="subunit">
    <text evidence="18">Forms a heterotetramer with UvrB during the search for lesions.</text>
</comment>
<dbReference type="GO" id="GO:0006289">
    <property type="term" value="P:nucleotide-excision repair"/>
    <property type="evidence" value="ECO:0007669"/>
    <property type="project" value="UniProtKB-UniRule"/>
</dbReference>
<keyword evidence="8 18" id="KW-0863">Zinc-finger</keyword>
<dbReference type="Gene3D" id="3.30.190.20">
    <property type="match status" value="1"/>
</dbReference>
<organism evidence="21 22">
    <name type="scientific">Lichenibacterium ramalinae</name>
    <dbReference type="NCBI Taxonomy" id="2316527"/>
    <lineage>
        <taxon>Bacteria</taxon>
        <taxon>Pseudomonadati</taxon>
        <taxon>Pseudomonadota</taxon>
        <taxon>Alphaproteobacteria</taxon>
        <taxon>Hyphomicrobiales</taxon>
        <taxon>Lichenihabitantaceae</taxon>
        <taxon>Lichenibacterium</taxon>
    </lineage>
</organism>
<reference evidence="21 22" key="2">
    <citation type="submission" date="2019-02" db="EMBL/GenBank/DDBJ databases">
        <title>'Lichenibacterium ramalinii' gen. nov. sp. nov., 'Lichenibacterium minor' gen. nov. sp. nov.</title>
        <authorList>
            <person name="Pankratov T."/>
        </authorList>
    </citation>
    <scope>NUCLEOTIDE SEQUENCE [LARGE SCALE GENOMIC DNA]</scope>
    <source>
        <strain evidence="21 22">RmlP001</strain>
    </source>
</reference>
<accession>A0A4Q2RCN5</accession>
<dbReference type="NCBIfam" id="TIGR00630">
    <property type="entry name" value="uvra"/>
    <property type="match status" value="1"/>
</dbReference>
<keyword evidence="2 18" id="KW-0963">Cytoplasm</keyword>
<evidence type="ECO:0000256" key="12">
    <source>
        <dbReference type="ARBA" id="ARBA00023125"/>
    </source>
</evidence>
<keyword evidence="13 18" id="KW-0234">DNA repair</keyword>
<feature type="region of interest" description="Disordered" evidence="19">
    <location>
        <begin position="1"/>
        <end position="25"/>
    </location>
</feature>
<evidence type="ECO:0000256" key="3">
    <source>
        <dbReference type="ARBA" id="ARBA00022723"/>
    </source>
</evidence>
<keyword evidence="6 18" id="KW-0227">DNA damage</keyword>
<comment type="caution">
    <text evidence="21">The sequence shown here is derived from an EMBL/GenBank/DDBJ whole genome shotgun (WGS) entry which is preliminary data.</text>
</comment>
<dbReference type="Gene3D" id="1.10.8.280">
    <property type="entry name" value="ABC transporter ATPase domain-like"/>
    <property type="match status" value="1"/>
</dbReference>
<evidence type="ECO:0000256" key="6">
    <source>
        <dbReference type="ARBA" id="ARBA00022763"/>
    </source>
</evidence>
<evidence type="ECO:0000256" key="14">
    <source>
        <dbReference type="ARBA" id="ARBA00023236"/>
    </source>
</evidence>
<name>A0A4Q2RCN5_9HYPH</name>
<feature type="binding site" evidence="18">
    <location>
        <begin position="104"/>
        <end position="111"/>
    </location>
    <ligand>
        <name>ATP</name>
        <dbReference type="ChEBI" id="CHEBI:30616"/>
    </ligand>
</feature>
<dbReference type="FunFam" id="1.20.1580.10:FF:000002">
    <property type="entry name" value="UvrABC system protein A"/>
    <property type="match status" value="1"/>
</dbReference>
<comment type="caution">
    <text evidence="18">Lacks conserved residue(s) required for the propagation of feature annotation.</text>
</comment>
<feature type="binding site" evidence="18">
    <location>
        <begin position="718"/>
        <end position="725"/>
    </location>
    <ligand>
        <name>ATP</name>
        <dbReference type="ChEBI" id="CHEBI:30616"/>
    </ligand>
</feature>
<evidence type="ECO:0000256" key="9">
    <source>
        <dbReference type="ARBA" id="ARBA00022833"/>
    </source>
</evidence>
<proteinExistence type="inferred from homology"/>
<dbReference type="Pfam" id="PF17755">
    <property type="entry name" value="UvrA_DNA-bind"/>
    <property type="match status" value="1"/>
</dbReference>
<dbReference type="GO" id="GO:0008270">
    <property type="term" value="F:zinc ion binding"/>
    <property type="evidence" value="ECO:0007669"/>
    <property type="project" value="UniProtKB-UniRule"/>
</dbReference>
<comment type="similarity">
    <text evidence="15 18">Belongs to the ABC transporter superfamily. UvrA family.</text>
</comment>
<dbReference type="GO" id="GO:0005737">
    <property type="term" value="C:cytoplasm"/>
    <property type="evidence" value="ECO:0007669"/>
    <property type="project" value="UniProtKB-SubCell"/>
</dbReference>
<evidence type="ECO:0000256" key="17">
    <source>
        <dbReference type="ARBA" id="ARBA00042156"/>
    </source>
</evidence>
<dbReference type="GO" id="GO:0009380">
    <property type="term" value="C:excinuclease repair complex"/>
    <property type="evidence" value="ECO:0007669"/>
    <property type="project" value="InterPro"/>
</dbReference>
<dbReference type="EMBL" id="QYBC01000008">
    <property type="protein sequence ID" value="RYB04948.1"/>
    <property type="molecule type" value="Genomic_DNA"/>
</dbReference>
<evidence type="ECO:0000256" key="15">
    <source>
        <dbReference type="ARBA" id="ARBA00038000"/>
    </source>
</evidence>
<sequence>MAQPPRSKTRTAAAPASGAETPVEPARILRKVRVARAAAPPAAEGPLPPAADELSDDALAAVVDRAEPPRLPDRGSIVVRGAREHNLKNVDLTIPRDKLVVFTGLSGSGKSSLAFDTIYAEGQRRYVESLSAYARQFLEMMGKPDVDQIDGLSPAISIEQKTTSKNPRSTVGTVTEIYDYMRLLWARVGIPYSPATGLPIESQTVSQMVDRVLALPPNTRLYLVAPVVRGRKGEYRKEIAEYQRKGFQRLKVDGEFYPIDEAPVLDKKLKHDIGVVVDRIAVRPDMATRLAESFETALDLADGIALLEFADEAPEGSPKEVVFSSKFACPVSGFTIPEIEPRLFSFNNPFGACPHCAGLGAQMQVDAERVVPDPTLTLKRGAIAPWAKSSSPYYAQTLDSIAKHCKVRLDTRWNALPQAVRDIVLFGSGEVPIRFEYDDGARAYGVTKPFEGVVRSLDRRFKETDSEFVREEIGRYMGAVPCPTCAGARLKPEALAVRVADRTIASAGELSIRKALAWFDALPDQLDAKRNEIAARILKEIRDRLRFLIDVGLDYLTLARGAGTLSGGESQRIRLASQIGSGLTGVLYVLDEPSIGLHQRDNERLLGTLRRLRGLGNSVIVVEHDEDAILAADYVVDVGPGAGVHGGHIVAAGTPAEIMANPASLTGDYLAGRRHVGLPRRRRGAKEGQYLKVVNARGNNLKNVSLAIPLGTFSCVTGVSGGGKSTLVIDTLFAAAARRLGGGAEHPAPHDAVEGLEFLDKVIDIDQSPIGRTPRSNPATYTGAFTPIRDWFAGLPESKARGYGPGRFSFNVKGGRCEACQGDGVIKIEMHFLPDVYVTCDVCKGKRYGRETLDVKYRDRSIADVLDMTVEEAADLFKAVPSIRDKMKTLARVGLGYVKVGQQANTLSGGEAQRVKLSKELSRRSTGRTLYILDEPTTGLHFEDVRKLLEVLQELVDQGNTVVVIEHNLEVVKTADYIADLGPEGGDGGGRIVATGSPEEVARNPASHTGRFLRDVLARRPLTAAAE</sequence>
<dbReference type="InterPro" id="IPR041102">
    <property type="entry name" value="UvrA_inter"/>
</dbReference>
<gene>
    <name evidence="18 21" type="primary">uvrA</name>
    <name evidence="21" type="ORF">D3272_10775</name>
</gene>
<evidence type="ECO:0000313" key="21">
    <source>
        <dbReference type="EMBL" id="RYB04948.1"/>
    </source>
</evidence>
<keyword evidence="14 18" id="KW-0742">SOS response</keyword>
<keyword evidence="5 18" id="KW-0547">Nucleotide-binding</keyword>
<dbReference type="AlphaFoldDB" id="A0A4Q2RCN5"/>
<dbReference type="OrthoDB" id="9809851at2"/>
<keyword evidence="7 18" id="KW-0228">DNA excision</keyword>
<evidence type="ECO:0000256" key="5">
    <source>
        <dbReference type="ARBA" id="ARBA00022741"/>
    </source>
</evidence>
<dbReference type="PANTHER" id="PTHR43152">
    <property type="entry name" value="UVRABC SYSTEM PROTEIN A"/>
    <property type="match status" value="1"/>
</dbReference>
<keyword evidence="3 18" id="KW-0479">Metal-binding</keyword>
<dbReference type="CDD" id="cd03271">
    <property type="entry name" value="ABC_UvrA_II"/>
    <property type="match status" value="1"/>
</dbReference>
<evidence type="ECO:0000256" key="4">
    <source>
        <dbReference type="ARBA" id="ARBA00022737"/>
    </source>
</evidence>
<keyword evidence="11 18" id="KW-0267">Excision nuclease</keyword>
<evidence type="ECO:0000256" key="1">
    <source>
        <dbReference type="ARBA" id="ARBA00004496"/>
    </source>
</evidence>
<feature type="zinc finger region" description="C4-type" evidence="18">
    <location>
        <begin position="817"/>
        <end position="843"/>
    </location>
</feature>
<comment type="function">
    <text evidence="18">The UvrABC repair system catalyzes the recognition and processing of DNA lesions. UvrA is an ATPase and a DNA-binding protein. A damage recognition complex composed of 2 UvrA and 2 UvrB subunits scans DNA for abnormalities. When the presence of a lesion has been verified by UvrB, the UvrA molecules dissociate.</text>
</comment>
<evidence type="ECO:0000259" key="20">
    <source>
        <dbReference type="PROSITE" id="PS50893"/>
    </source>
</evidence>
<evidence type="ECO:0000256" key="19">
    <source>
        <dbReference type="SAM" id="MobiDB-lite"/>
    </source>
</evidence>
<protein>
    <recommendedName>
        <fullName evidence="16 18">UvrABC system protein A</fullName>
        <shortName evidence="18">UvrA protein</shortName>
    </recommendedName>
    <alternativeName>
        <fullName evidence="17 18">Excinuclease ABC subunit A</fullName>
    </alternativeName>
</protein>
<keyword evidence="22" id="KW-1185">Reference proteome</keyword>
<dbReference type="InterPro" id="IPR041552">
    <property type="entry name" value="UvrA_DNA-bd"/>
</dbReference>
<dbReference type="GO" id="GO:0016887">
    <property type="term" value="F:ATP hydrolysis activity"/>
    <property type="evidence" value="ECO:0007669"/>
    <property type="project" value="InterPro"/>
</dbReference>
<dbReference type="PANTHER" id="PTHR43152:SF3">
    <property type="entry name" value="UVRABC SYSTEM PROTEIN A"/>
    <property type="match status" value="1"/>
</dbReference>
<dbReference type="InterPro" id="IPR017871">
    <property type="entry name" value="ABC_transporter-like_CS"/>
</dbReference>
<dbReference type="GO" id="GO:0009381">
    <property type="term" value="F:excinuclease ABC activity"/>
    <property type="evidence" value="ECO:0007669"/>
    <property type="project" value="UniProtKB-UniRule"/>
</dbReference>
<dbReference type="GO" id="GO:0003677">
    <property type="term" value="F:DNA binding"/>
    <property type="evidence" value="ECO:0007669"/>
    <property type="project" value="UniProtKB-UniRule"/>
</dbReference>
<dbReference type="Pfam" id="PF17760">
    <property type="entry name" value="UvrA_inter"/>
    <property type="match status" value="1"/>
</dbReference>
<dbReference type="SUPFAM" id="SSF52540">
    <property type="entry name" value="P-loop containing nucleoside triphosphate hydrolases"/>
    <property type="match status" value="2"/>
</dbReference>
<dbReference type="CDD" id="cd03270">
    <property type="entry name" value="ABC_UvrA_I"/>
    <property type="match status" value="1"/>
</dbReference>
<dbReference type="GO" id="GO:0009432">
    <property type="term" value="P:SOS response"/>
    <property type="evidence" value="ECO:0007669"/>
    <property type="project" value="UniProtKB-UniRule"/>
</dbReference>
<dbReference type="HAMAP" id="MF_00205">
    <property type="entry name" value="UvrA"/>
    <property type="match status" value="1"/>
</dbReference>
<dbReference type="Proteomes" id="UP000289411">
    <property type="component" value="Unassembled WGS sequence"/>
</dbReference>
<evidence type="ECO:0000256" key="8">
    <source>
        <dbReference type="ARBA" id="ARBA00022771"/>
    </source>
</evidence>
<dbReference type="Gene3D" id="1.20.1580.10">
    <property type="entry name" value="ABC transporter ATPase like domain"/>
    <property type="match status" value="3"/>
</dbReference>
<evidence type="ECO:0000256" key="18">
    <source>
        <dbReference type="HAMAP-Rule" id="MF_00205"/>
    </source>
</evidence>
<dbReference type="PROSITE" id="PS00211">
    <property type="entry name" value="ABC_TRANSPORTER_1"/>
    <property type="match status" value="2"/>
</dbReference>
<keyword evidence="10 18" id="KW-0067">ATP-binding</keyword>
<evidence type="ECO:0000313" key="22">
    <source>
        <dbReference type="Proteomes" id="UP000289411"/>
    </source>
</evidence>
<evidence type="ECO:0000256" key="10">
    <source>
        <dbReference type="ARBA" id="ARBA00022840"/>
    </source>
</evidence>
<evidence type="ECO:0000256" key="7">
    <source>
        <dbReference type="ARBA" id="ARBA00022769"/>
    </source>
</evidence>
<evidence type="ECO:0000256" key="16">
    <source>
        <dbReference type="ARBA" id="ARBA00039316"/>
    </source>
</evidence>
<dbReference type="PROSITE" id="PS50893">
    <property type="entry name" value="ABC_TRANSPORTER_2"/>
    <property type="match status" value="1"/>
</dbReference>
<evidence type="ECO:0000256" key="11">
    <source>
        <dbReference type="ARBA" id="ARBA00022881"/>
    </source>
</evidence>
<dbReference type="GO" id="GO:0005524">
    <property type="term" value="F:ATP binding"/>
    <property type="evidence" value="ECO:0007669"/>
    <property type="project" value="UniProtKB-UniRule"/>
</dbReference>
<dbReference type="NCBIfam" id="NF001503">
    <property type="entry name" value="PRK00349.1"/>
    <property type="match status" value="1"/>
</dbReference>
<dbReference type="InterPro" id="IPR003439">
    <property type="entry name" value="ABC_transporter-like_ATP-bd"/>
</dbReference>
<keyword evidence="9 18" id="KW-0862">Zinc</keyword>
<feature type="domain" description="ABC transporter" evidence="20">
    <location>
        <begin position="685"/>
        <end position="1014"/>
    </location>
</feature>
<comment type="subcellular location">
    <subcellularLocation>
        <location evidence="1 18">Cytoplasm</location>
    </subcellularLocation>
</comment>
<dbReference type="InterPro" id="IPR027417">
    <property type="entry name" value="P-loop_NTPase"/>
</dbReference>
<dbReference type="Gene3D" id="3.40.50.300">
    <property type="entry name" value="P-loop containing nucleotide triphosphate hydrolases"/>
    <property type="match status" value="3"/>
</dbReference>
<evidence type="ECO:0000256" key="13">
    <source>
        <dbReference type="ARBA" id="ARBA00023204"/>
    </source>
</evidence>